<dbReference type="InterPro" id="IPR031304">
    <property type="entry name" value="SLT_2"/>
</dbReference>
<dbReference type="GO" id="GO:0008933">
    <property type="term" value="F:peptidoglycan lytic transglycosylase activity"/>
    <property type="evidence" value="ECO:0007669"/>
    <property type="project" value="TreeGrafter"/>
</dbReference>
<dbReference type="Pfam" id="PF13406">
    <property type="entry name" value="SLT_2"/>
    <property type="match status" value="1"/>
</dbReference>
<accession>A0A381WNK7</accession>
<dbReference type="EMBL" id="UINC01012372">
    <property type="protein sequence ID" value="SVA54070.1"/>
    <property type="molecule type" value="Genomic_DNA"/>
</dbReference>
<reference evidence="2" key="1">
    <citation type="submission" date="2018-05" db="EMBL/GenBank/DDBJ databases">
        <authorList>
            <person name="Lanie J.A."/>
            <person name="Ng W.-L."/>
            <person name="Kazmierczak K.M."/>
            <person name="Andrzejewski T.M."/>
            <person name="Davidsen T.M."/>
            <person name="Wayne K.J."/>
            <person name="Tettelin H."/>
            <person name="Glass J.I."/>
            <person name="Rusch D."/>
            <person name="Podicherti R."/>
            <person name="Tsui H.-C.T."/>
            <person name="Winkler M.E."/>
        </authorList>
    </citation>
    <scope>NUCLEOTIDE SEQUENCE</scope>
</reference>
<evidence type="ECO:0000259" key="1">
    <source>
        <dbReference type="Pfam" id="PF13406"/>
    </source>
</evidence>
<proteinExistence type="predicted"/>
<organism evidence="2">
    <name type="scientific">marine metagenome</name>
    <dbReference type="NCBI Taxonomy" id="408172"/>
    <lineage>
        <taxon>unclassified sequences</taxon>
        <taxon>metagenomes</taxon>
        <taxon>ecological metagenomes</taxon>
    </lineage>
</organism>
<protein>
    <recommendedName>
        <fullName evidence="1">Transglycosylase SLT domain-containing protein</fullName>
    </recommendedName>
</protein>
<dbReference type="Gene3D" id="1.10.8.350">
    <property type="entry name" value="Bacterial muramidase"/>
    <property type="match status" value="1"/>
</dbReference>
<dbReference type="GO" id="GO:0009253">
    <property type="term" value="P:peptidoglycan catabolic process"/>
    <property type="evidence" value="ECO:0007669"/>
    <property type="project" value="TreeGrafter"/>
</dbReference>
<feature type="domain" description="Transglycosylase SLT" evidence="1">
    <location>
        <begin position="29"/>
        <end position="225"/>
    </location>
</feature>
<dbReference type="PANTHER" id="PTHR30163">
    <property type="entry name" value="MEMBRANE-BOUND LYTIC MUREIN TRANSGLYCOSYLASE B"/>
    <property type="match status" value="1"/>
</dbReference>
<dbReference type="InterPro" id="IPR043426">
    <property type="entry name" value="MltB-like"/>
</dbReference>
<dbReference type="SUPFAM" id="SSF53955">
    <property type="entry name" value="Lysozyme-like"/>
    <property type="match status" value="1"/>
</dbReference>
<dbReference type="PANTHER" id="PTHR30163:SF9">
    <property type="entry name" value="MEMBRANE-BOUND LYTIC MUREIN TRANSGLYCOSYLASE B"/>
    <property type="match status" value="1"/>
</dbReference>
<name>A0A381WNK7_9ZZZZ</name>
<dbReference type="AlphaFoldDB" id="A0A381WNK7"/>
<dbReference type="InterPro" id="IPR023346">
    <property type="entry name" value="Lysozyme-like_dom_sf"/>
</dbReference>
<gene>
    <name evidence="2" type="ORF">METZ01_LOCUS106924</name>
</gene>
<evidence type="ECO:0000313" key="2">
    <source>
        <dbReference type="EMBL" id="SVA54070.1"/>
    </source>
</evidence>
<sequence length="270" mass="31196">MNHIIVFLVFSIITRAQPLSDDLAYQIVSDHLQGSNIPEAYIREAFTHDEIKIHKEIAEKFARPYEKKTWKVYRKIFVKDSRIAAGAKFYKENIELIKTVSSEYKVDPFIIVTIAGIESNYGSHHSQYSVFNSLYSQIHDMPKRAKWASKELAEFIKYCYNDQLDPQEIGGSYAGAFGFGQFIPSSFNNFSVDFNEDGVRQPYDWPDVLASIANYLRRNGYTPNSKNYDRDGDIWKSIYAYNHADNYVMAVLELRNEIKNQSQSEGTTKD</sequence>
<dbReference type="CDD" id="cd13399">
    <property type="entry name" value="Slt35-like"/>
    <property type="match status" value="1"/>
</dbReference>